<keyword evidence="6" id="KW-0812">Transmembrane</keyword>
<feature type="transmembrane region" description="Helical" evidence="6">
    <location>
        <begin position="27"/>
        <end position="48"/>
    </location>
</feature>
<dbReference type="GO" id="GO:0004185">
    <property type="term" value="F:serine-type carboxypeptidase activity"/>
    <property type="evidence" value="ECO:0007669"/>
    <property type="project" value="InterPro"/>
</dbReference>
<dbReference type="PANTHER" id="PTHR11802">
    <property type="entry name" value="SERINE PROTEASE FAMILY S10 SERINE CARBOXYPEPTIDASE"/>
    <property type="match status" value="1"/>
</dbReference>
<dbReference type="OrthoDB" id="76099at2759"/>
<evidence type="ECO:0000256" key="5">
    <source>
        <dbReference type="ARBA" id="ARBA00023180"/>
    </source>
</evidence>
<keyword evidence="2" id="KW-0121">Carboxypeptidase</keyword>
<comment type="caution">
    <text evidence="7">The sequence shown here is derived from an EMBL/GenBank/DDBJ whole genome shotgun (WGS) entry which is preliminary data.</text>
</comment>
<evidence type="ECO:0000256" key="2">
    <source>
        <dbReference type="ARBA" id="ARBA00022645"/>
    </source>
</evidence>
<keyword evidence="5" id="KW-0325">Glycoprotein</keyword>
<evidence type="ECO:0000256" key="1">
    <source>
        <dbReference type="ARBA" id="ARBA00009431"/>
    </source>
</evidence>
<evidence type="ECO:0000313" key="7">
    <source>
        <dbReference type="EMBL" id="KAF0711452.1"/>
    </source>
</evidence>
<dbReference type="PANTHER" id="PTHR11802:SF113">
    <property type="entry name" value="SERINE CARBOXYPEPTIDASE CTSA-4.1"/>
    <property type="match status" value="1"/>
</dbReference>
<dbReference type="EMBL" id="VJMH01001601">
    <property type="protein sequence ID" value="KAF0711452.1"/>
    <property type="molecule type" value="Genomic_DNA"/>
</dbReference>
<name>A0A6A4Z8W9_9STRA</name>
<dbReference type="PRINTS" id="PR00724">
    <property type="entry name" value="CRBOXYPTASEC"/>
</dbReference>
<evidence type="ECO:0000256" key="6">
    <source>
        <dbReference type="SAM" id="Phobius"/>
    </source>
</evidence>
<keyword evidence="6" id="KW-1133">Transmembrane helix</keyword>
<evidence type="ECO:0000256" key="3">
    <source>
        <dbReference type="ARBA" id="ARBA00022670"/>
    </source>
</evidence>
<dbReference type="InterPro" id="IPR001563">
    <property type="entry name" value="Peptidase_S10"/>
</dbReference>
<dbReference type="InterPro" id="IPR029058">
    <property type="entry name" value="AB_hydrolase_fold"/>
</dbReference>
<dbReference type="AlphaFoldDB" id="A0A6A4Z8W9"/>
<dbReference type="Gene3D" id="3.40.50.1820">
    <property type="entry name" value="alpha/beta hydrolase"/>
    <property type="match status" value="1"/>
</dbReference>
<keyword evidence="4" id="KW-0378">Hydrolase</keyword>
<accession>A0A6A4Z8W9</accession>
<protein>
    <recommendedName>
        <fullName evidence="8">Carboxypeptidase</fullName>
    </recommendedName>
</protein>
<keyword evidence="3" id="KW-0645">Protease</keyword>
<sequence length="483" mass="52100">TMTTTSEATPLVQDQQATTTSTASTPWLVRVGAAAAVVVGGIVLYTAFRTTPTTAPATATAASLTFCDATVKHEFGYIQLPHKVDDHYFYSFFESRNDPTTDPLVIWLEGGPGSSSTWALLNANGPCTINAELNGTTPNPYSWTTNANVIWLDQPTGVGFSYGDATDDDSNEIDVGRNVYGFLQGWLKQHPQFQSNPFFITGQSYGGHYVPAAANYIVHEQAKAALAPDAIRINLQGIAIGNGITDTVIQFPSAVGIAEANAYNITLVTPAELTKLKQDAARMESLLIQCQAPNETQACLDAANMIGDLLTPMVQNPTRDPYDIRNTCDPPACIYPDMANTETFLNRPDVQAILGVHKAYQWNNQTVAEAFTIDVVKSAVGFVPKVLAAGVRVLIYAGDADLMCPWNGNEAWTKKLEWPHKKTFNAASVLPLTVAGKHAGEVRSSQGLSFVRVYNSGHGVTMDQPAVGLALLDRFLRNASLDH</sequence>
<feature type="non-terminal residue" evidence="7">
    <location>
        <position position="1"/>
    </location>
</feature>
<gene>
    <name evidence="7" type="ORF">As57867_005256</name>
</gene>
<evidence type="ECO:0008006" key="8">
    <source>
        <dbReference type="Google" id="ProtNLM"/>
    </source>
</evidence>
<keyword evidence="6" id="KW-0472">Membrane</keyword>
<dbReference type="SUPFAM" id="SSF53474">
    <property type="entry name" value="alpha/beta-Hydrolases"/>
    <property type="match status" value="1"/>
</dbReference>
<organism evidence="7">
    <name type="scientific">Aphanomyces stellatus</name>
    <dbReference type="NCBI Taxonomy" id="120398"/>
    <lineage>
        <taxon>Eukaryota</taxon>
        <taxon>Sar</taxon>
        <taxon>Stramenopiles</taxon>
        <taxon>Oomycota</taxon>
        <taxon>Saprolegniomycetes</taxon>
        <taxon>Saprolegniales</taxon>
        <taxon>Verrucalvaceae</taxon>
        <taxon>Aphanomyces</taxon>
    </lineage>
</organism>
<evidence type="ECO:0000256" key="4">
    <source>
        <dbReference type="ARBA" id="ARBA00022801"/>
    </source>
</evidence>
<reference evidence="7" key="1">
    <citation type="submission" date="2019-06" db="EMBL/GenBank/DDBJ databases">
        <title>Genomics analysis of Aphanomyces spp. identifies a new class of oomycete effector associated with host adaptation.</title>
        <authorList>
            <person name="Gaulin E."/>
        </authorList>
    </citation>
    <scope>NUCLEOTIDE SEQUENCE</scope>
    <source>
        <strain evidence="7">CBS 578.67</strain>
    </source>
</reference>
<comment type="similarity">
    <text evidence="1">Belongs to the peptidase S10 family.</text>
</comment>
<proteinExistence type="inferred from homology"/>
<dbReference type="GO" id="GO:0006508">
    <property type="term" value="P:proteolysis"/>
    <property type="evidence" value="ECO:0007669"/>
    <property type="project" value="UniProtKB-KW"/>
</dbReference>
<dbReference type="Pfam" id="PF00450">
    <property type="entry name" value="Peptidase_S10"/>
    <property type="match status" value="1"/>
</dbReference>